<evidence type="ECO:0000313" key="2">
    <source>
        <dbReference type="EMBL" id="KAK9794629.1"/>
    </source>
</evidence>
<dbReference type="AlphaFoldDB" id="A0AAW1NWC8"/>
<feature type="signal peptide" evidence="1">
    <location>
        <begin position="1"/>
        <end position="25"/>
    </location>
</feature>
<reference evidence="2 3" key="1">
    <citation type="journal article" date="2024" name="Nat. Commun.">
        <title>Phylogenomics reveals the evolutionary origins of lichenization in chlorophyte algae.</title>
        <authorList>
            <person name="Puginier C."/>
            <person name="Libourel C."/>
            <person name="Otte J."/>
            <person name="Skaloud P."/>
            <person name="Haon M."/>
            <person name="Grisel S."/>
            <person name="Petersen M."/>
            <person name="Berrin J.G."/>
            <person name="Delaux P.M."/>
            <person name="Dal Grande F."/>
            <person name="Keller J."/>
        </authorList>
    </citation>
    <scope>NUCLEOTIDE SEQUENCE [LARGE SCALE GENOMIC DNA]</scope>
    <source>
        <strain evidence="2 3">SAG 2036</strain>
    </source>
</reference>
<dbReference type="Proteomes" id="UP001465755">
    <property type="component" value="Unassembled WGS sequence"/>
</dbReference>
<accession>A0AAW1NWC8</accession>
<protein>
    <submittedName>
        <fullName evidence="2">Uncharacterized protein</fullName>
    </submittedName>
</protein>
<gene>
    <name evidence="2" type="ORF">WJX73_002440</name>
</gene>
<proteinExistence type="predicted"/>
<keyword evidence="3" id="KW-1185">Reference proteome</keyword>
<feature type="chain" id="PRO_5043351508" evidence="1">
    <location>
        <begin position="26"/>
        <end position="138"/>
    </location>
</feature>
<comment type="caution">
    <text evidence="2">The sequence shown here is derived from an EMBL/GenBank/DDBJ whole genome shotgun (WGS) entry which is preliminary data.</text>
</comment>
<sequence length="138" mass="14721">MATAVKQFFSVFVLLCVVATQLVPALLTQGTPEQPFRGPSHSYRRLLQEDPAPRSSAGPLLVQGLPAFTGSLPNSAAAERATEAINSASVLQSSLSEGPWPRNAGSSSLTGAWTSVREAISRALSYVYAYQEHILEDC</sequence>
<keyword evidence="1" id="KW-0732">Signal</keyword>
<organism evidence="2 3">
    <name type="scientific">Symbiochloris irregularis</name>
    <dbReference type="NCBI Taxonomy" id="706552"/>
    <lineage>
        <taxon>Eukaryota</taxon>
        <taxon>Viridiplantae</taxon>
        <taxon>Chlorophyta</taxon>
        <taxon>core chlorophytes</taxon>
        <taxon>Trebouxiophyceae</taxon>
        <taxon>Trebouxiales</taxon>
        <taxon>Trebouxiaceae</taxon>
        <taxon>Symbiochloris</taxon>
    </lineage>
</organism>
<evidence type="ECO:0000313" key="3">
    <source>
        <dbReference type="Proteomes" id="UP001465755"/>
    </source>
</evidence>
<dbReference type="EMBL" id="JALJOQ010000136">
    <property type="protein sequence ID" value="KAK9794629.1"/>
    <property type="molecule type" value="Genomic_DNA"/>
</dbReference>
<evidence type="ECO:0000256" key="1">
    <source>
        <dbReference type="SAM" id="SignalP"/>
    </source>
</evidence>
<name>A0AAW1NWC8_9CHLO</name>